<dbReference type="AlphaFoldDB" id="A0A8J6M6G3"/>
<proteinExistence type="predicted"/>
<evidence type="ECO:0000313" key="2">
    <source>
        <dbReference type="Proteomes" id="UP000628736"/>
    </source>
</evidence>
<dbReference type="RefSeq" id="WP_147570759.1">
    <property type="nucleotide sequence ID" value="NZ_JACOPO010000004.1"/>
</dbReference>
<gene>
    <name evidence="1" type="ORF">H8S11_07925</name>
</gene>
<dbReference type="EMBL" id="JACOPO010000004">
    <property type="protein sequence ID" value="MBC5722739.1"/>
    <property type="molecule type" value="Genomic_DNA"/>
</dbReference>
<evidence type="ECO:0000313" key="1">
    <source>
        <dbReference type="EMBL" id="MBC5722739.1"/>
    </source>
</evidence>
<keyword evidence="2" id="KW-1185">Reference proteome</keyword>
<reference evidence="1" key="1">
    <citation type="submission" date="2020-08" db="EMBL/GenBank/DDBJ databases">
        <title>Genome public.</title>
        <authorList>
            <person name="Liu C."/>
            <person name="Sun Q."/>
        </authorList>
    </citation>
    <scope>NUCLEOTIDE SEQUENCE</scope>
    <source>
        <strain evidence="1">NSJ-23</strain>
    </source>
</reference>
<dbReference type="InterPro" id="IPR024523">
    <property type="entry name" value="DUF3793"/>
</dbReference>
<dbReference type="Pfam" id="PF12672">
    <property type="entry name" value="DUF3793"/>
    <property type="match status" value="1"/>
</dbReference>
<comment type="caution">
    <text evidence="1">The sequence shown here is derived from an EMBL/GenBank/DDBJ whole genome shotgun (WGS) entry which is preliminary data.</text>
</comment>
<organism evidence="1 2">
    <name type="scientific">Flintibacter hominis</name>
    <dbReference type="NCBI Taxonomy" id="2763048"/>
    <lineage>
        <taxon>Bacteria</taxon>
        <taxon>Bacillati</taxon>
        <taxon>Bacillota</taxon>
        <taxon>Clostridia</taxon>
        <taxon>Eubacteriales</taxon>
        <taxon>Flintibacter</taxon>
    </lineage>
</organism>
<accession>A0A8J6M6G3</accession>
<sequence>MDRTFEEMLVRQCAPTLAGLKPGSLFCITAEDLENVRKKVRFWDQRLEVLGLSVRILLERREAGSALVYVYRGSQLEQSLGATDRRGFLVGMGYRGSGTEQMLDQLAERLSAQSDFPHEIGVFLGYPLRDVVGFIENRGQNFTCCGFWKSYSDPNTIQRCFACYRQCVNIYVRMYERGIPIEKMVIAA</sequence>
<dbReference type="Proteomes" id="UP000628736">
    <property type="component" value="Unassembled WGS sequence"/>
</dbReference>
<protein>
    <submittedName>
        <fullName evidence="1">DUF3793 family protein</fullName>
    </submittedName>
</protein>
<name>A0A8J6M6G3_9FIRM</name>